<feature type="transmembrane region" description="Helical" evidence="1">
    <location>
        <begin position="32"/>
        <end position="51"/>
    </location>
</feature>
<comment type="caution">
    <text evidence="2">The sequence shown here is derived from an EMBL/GenBank/DDBJ whole genome shotgun (WGS) entry which is preliminary data.</text>
</comment>
<dbReference type="InterPro" id="IPR048147">
    <property type="entry name" value="CBO0543-like"/>
</dbReference>
<accession>A0A846TIP6</accession>
<sequence length="172" mass="19890">MRRNAEINTLRILFVLGILFFFQLIRKPPVKDWLIIFFLKSYIASFIDNLLVKKGYLKYPVSLFKTFDISVLFSYLIFPVTCIYFNQATEKSGPLSTFLKLILFSIPSTLAENWLEKNTNLIQYKKNWTSLHSLFSISATFLLVKLLMAGIRKLASSSLIEMSNQIKQAGEQ</sequence>
<feature type="transmembrane region" description="Helical" evidence="1">
    <location>
        <begin position="127"/>
        <end position="148"/>
    </location>
</feature>
<proteinExistence type="predicted"/>
<dbReference type="AlphaFoldDB" id="A0A846TIP6"/>
<dbReference type="EMBL" id="JAAVUM010000006">
    <property type="protein sequence ID" value="NKE05904.1"/>
    <property type="molecule type" value="Genomic_DNA"/>
</dbReference>
<evidence type="ECO:0000256" key="1">
    <source>
        <dbReference type="SAM" id="Phobius"/>
    </source>
</evidence>
<dbReference type="RefSeq" id="WP_167832337.1">
    <property type="nucleotide sequence ID" value="NZ_JAAVUM010000006.1"/>
</dbReference>
<protein>
    <submittedName>
        <fullName evidence="2">Uncharacterized protein</fullName>
    </submittedName>
</protein>
<reference evidence="2 3" key="1">
    <citation type="submission" date="2020-03" db="EMBL/GenBank/DDBJ databases">
        <authorList>
            <person name="Sun Q."/>
        </authorList>
    </citation>
    <scope>NUCLEOTIDE SEQUENCE [LARGE SCALE GENOMIC DNA]</scope>
    <source>
        <strain evidence="2 3">KACC 21451</strain>
    </source>
</reference>
<evidence type="ECO:0000313" key="2">
    <source>
        <dbReference type="EMBL" id="NKE05904.1"/>
    </source>
</evidence>
<keyword evidence="1" id="KW-0812">Transmembrane</keyword>
<keyword evidence="1" id="KW-1133">Transmembrane helix</keyword>
<feature type="transmembrane region" description="Helical" evidence="1">
    <location>
        <begin position="7"/>
        <end position="26"/>
    </location>
</feature>
<name>A0A846TIP6_9BACI</name>
<evidence type="ECO:0000313" key="3">
    <source>
        <dbReference type="Proteomes" id="UP000587942"/>
    </source>
</evidence>
<gene>
    <name evidence="2" type="ORF">GWK17_10570</name>
</gene>
<keyword evidence="1" id="KW-0472">Membrane</keyword>
<dbReference type="Proteomes" id="UP000587942">
    <property type="component" value="Unassembled WGS sequence"/>
</dbReference>
<feature type="transmembrane region" description="Helical" evidence="1">
    <location>
        <begin position="63"/>
        <end position="86"/>
    </location>
</feature>
<feature type="transmembrane region" description="Helical" evidence="1">
    <location>
        <begin position="98"/>
        <end position="115"/>
    </location>
</feature>
<dbReference type="NCBIfam" id="NF041644">
    <property type="entry name" value="CBO0543_fam"/>
    <property type="match status" value="1"/>
</dbReference>
<organism evidence="2 3">
    <name type="scientific">Mesobacillus selenatarsenatis</name>
    <dbReference type="NCBI Taxonomy" id="388741"/>
    <lineage>
        <taxon>Bacteria</taxon>
        <taxon>Bacillati</taxon>
        <taxon>Bacillota</taxon>
        <taxon>Bacilli</taxon>
        <taxon>Bacillales</taxon>
        <taxon>Bacillaceae</taxon>
        <taxon>Mesobacillus</taxon>
    </lineage>
</organism>